<dbReference type="PANTHER" id="PTHR33823">
    <property type="entry name" value="RNA POLYMERASE-BINDING TRANSCRIPTION FACTOR DKSA-RELATED"/>
    <property type="match status" value="1"/>
</dbReference>
<dbReference type="Pfam" id="PF01258">
    <property type="entry name" value="zf-dskA_traR"/>
    <property type="match status" value="1"/>
</dbReference>
<accession>A0ABM8I2F6</accession>
<reference evidence="7 8" key="2">
    <citation type="journal article" date="2021" name="Int. J. Syst. Evol. Microbiol.">
        <title>Isolation and Polyphasic Characterization of Desulfuromonas versatilis sp. Nov., an Electrogenic Bacteria Capable of Versatile Metabolism Isolated from a Graphene Oxide-Reducing Enrichment Culture.</title>
        <authorList>
            <person name="Xie L."/>
            <person name="Yoshida N."/>
            <person name="Ishii S."/>
            <person name="Meng L."/>
        </authorList>
    </citation>
    <scope>NUCLEOTIDE SEQUENCE [LARGE SCALE GENOMIC DNA]</scope>
    <source>
        <strain evidence="7 8">NIT-T3</strain>
    </source>
</reference>
<dbReference type="InterPro" id="IPR000962">
    <property type="entry name" value="Znf_DskA_TraR"/>
</dbReference>
<protein>
    <submittedName>
        <fullName evidence="7">RNA polymerase-binding transcription factor DksA</fullName>
    </submittedName>
</protein>
<evidence type="ECO:0000259" key="5">
    <source>
        <dbReference type="Pfam" id="PF01258"/>
    </source>
</evidence>
<proteinExistence type="predicted"/>
<evidence type="ECO:0000256" key="2">
    <source>
        <dbReference type="ARBA" id="ARBA00022771"/>
    </source>
</evidence>
<sequence length="128" mass="14949">MNPRQLAYFRELLLEQKRELEFHYRECSARMQAEHAHPADPIDQGVLATERELDCQRRLRNQRSLARIDAALQRIDDGSFGYCEETGEQIGLKRLLIQPLANLSVEAQEHLEQRQRLIRANGLPVYHS</sequence>
<evidence type="ECO:0000313" key="8">
    <source>
        <dbReference type="Proteomes" id="UP001319827"/>
    </source>
</evidence>
<keyword evidence="1" id="KW-0479">Metal-binding</keyword>
<dbReference type="Gene3D" id="1.20.120.910">
    <property type="entry name" value="DksA, coiled-coil domain"/>
    <property type="match status" value="1"/>
</dbReference>
<dbReference type="PANTHER" id="PTHR33823:SF2">
    <property type="entry name" value="RNA POLYMERASE-BINDING TRANSCRIPTION FACTOR DKSA"/>
    <property type="match status" value="1"/>
</dbReference>
<organism evidence="7 8">
    <name type="scientific">Desulfuromonas versatilis</name>
    <dbReference type="NCBI Taxonomy" id="2802975"/>
    <lineage>
        <taxon>Bacteria</taxon>
        <taxon>Pseudomonadati</taxon>
        <taxon>Thermodesulfobacteriota</taxon>
        <taxon>Desulfuromonadia</taxon>
        <taxon>Desulfuromonadales</taxon>
        <taxon>Desulfuromonadaceae</taxon>
        <taxon>Desulfuromonas</taxon>
    </lineage>
</organism>
<name>A0ABM8I2F6_9BACT</name>
<keyword evidence="8" id="KW-1185">Reference proteome</keyword>
<dbReference type="PROSITE" id="PS51128">
    <property type="entry name" value="ZF_DKSA_2"/>
    <property type="match status" value="1"/>
</dbReference>
<dbReference type="SUPFAM" id="SSF57716">
    <property type="entry name" value="Glucocorticoid receptor-like (DNA-binding domain)"/>
    <property type="match status" value="1"/>
</dbReference>
<evidence type="ECO:0000256" key="1">
    <source>
        <dbReference type="ARBA" id="ARBA00022723"/>
    </source>
</evidence>
<evidence type="ECO:0000259" key="6">
    <source>
        <dbReference type="Pfam" id="PF21157"/>
    </source>
</evidence>
<feature type="domain" description="DnaK suppressor protein DksA N-terminal" evidence="6">
    <location>
        <begin position="5"/>
        <end position="75"/>
    </location>
</feature>
<dbReference type="InterPro" id="IPR020458">
    <property type="entry name" value="Znf_DskA_TraR_CS"/>
</dbReference>
<gene>
    <name evidence="7" type="primary">dksA_2</name>
    <name evidence="7" type="ORF">DESUT3_38850</name>
</gene>
<evidence type="ECO:0000256" key="3">
    <source>
        <dbReference type="ARBA" id="ARBA00022833"/>
    </source>
</evidence>
<dbReference type="SUPFAM" id="SSF109635">
    <property type="entry name" value="DnaK suppressor protein DksA, alpha-hairpin domain"/>
    <property type="match status" value="1"/>
</dbReference>
<dbReference type="InterPro" id="IPR037187">
    <property type="entry name" value="DnaK_N"/>
</dbReference>
<keyword evidence="3" id="KW-0862">Zinc</keyword>
<reference evidence="7 8" key="1">
    <citation type="journal article" date="2016" name="C (Basel)">
        <title>Selective Growth of and Electricity Production by Marine Exoelectrogenic Bacteria in Self-Aggregated Hydrogel of Microbially Reduced Graphene Oxide.</title>
        <authorList>
            <person name="Yoshida N."/>
            <person name="Goto Y."/>
            <person name="Miyata Y."/>
        </authorList>
    </citation>
    <scope>NUCLEOTIDE SEQUENCE [LARGE SCALE GENOMIC DNA]</scope>
    <source>
        <strain evidence="7 8">NIT-T3</strain>
    </source>
</reference>
<evidence type="ECO:0000256" key="4">
    <source>
        <dbReference type="PROSITE-ProRule" id="PRU00510"/>
    </source>
</evidence>
<dbReference type="Pfam" id="PF21157">
    <property type="entry name" value="DksA_N"/>
    <property type="match status" value="1"/>
</dbReference>
<dbReference type="PROSITE" id="PS01102">
    <property type="entry name" value="ZF_DKSA_1"/>
    <property type="match status" value="1"/>
</dbReference>
<dbReference type="InterPro" id="IPR048489">
    <property type="entry name" value="DksA_N"/>
</dbReference>
<dbReference type="Proteomes" id="UP001319827">
    <property type="component" value="Chromosome"/>
</dbReference>
<dbReference type="EMBL" id="AP024355">
    <property type="protein sequence ID" value="BCR06816.1"/>
    <property type="molecule type" value="Genomic_DNA"/>
</dbReference>
<keyword evidence="2" id="KW-0863">Zinc-finger</keyword>
<feature type="zinc finger region" description="dksA C4-type" evidence="4">
    <location>
        <begin position="83"/>
        <end position="107"/>
    </location>
</feature>
<feature type="domain" description="Zinc finger DksA/TraR C4-type" evidence="5">
    <location>
        <begin position="78"/>
        <end position="112"/>
    </location>
</feature>
<evidence type="ECO:0000313" key="7">
    <source>
        <dbReference type="EMBL" id="BCR06816.1"/>
    </source>
</evidence>